<organism evidence="3 4">
    <name type="scientific">Epicoccum nigrum</name>
    <name type="common">Soil fungus</name>
    <name type="synonym">Epicoccum purpurascens</name>
    <dbReference type="NCBI Taxonomy" id="105696"/>
    <lineage>
        <taxon>Eukaryota</taxon>
        <taxon>Fungi</taxon>
        <taxon>Dikarya</taxon>
        <taxon>Ascomycota</taxon>
        <taxon>Pezizomycotina</taxon>
        <taxon>Dothideomycetes</taxon>
        <taxon>Pleosporomycetidae</taxon>
        <taxon>Pleosporales</taxon>
        <taxon>Pleosporineae</taxon>
        <taxon>Didymellaceae</taxon>
        <taxon>Epicoccum</taxon>
    </lineage>
</organism>
<dbReference type="Proteomes" id="UP000193240">
    <property type="component" value="Unassembled WGS sequence"/>
</dbReference>
<dbReference type="InterPro" id="IPR027417">
    <property type="entry name" value="P-loop_NTPase"/>
</dbReference>
<feature type="compositionally biased region" description="Polar residues" evidence="1">
    <location>
        <begin position="68"/>
        <end position="82"/>
    </location>
</feature>
<feature type="compositionally biased region" description="Polar residues" evidence="1">
    <location>
        <begin position="1"/>
        <end position="12"/>
    </location>
</feature>
<dbReference type="Pfam" id="PF00004">
    <property type="entry name" value="AAA"/>
    <property type="match status" value="1"/>
</dbReference>
<dbReference type="Pfam" id="PF23232">
    <property type="entry name" value="AAA_lid_13"/>
    <property type="match status" value="1"/>
</dbReference>
<evidence type="ECO:0000313" key="3">
    <source>
        <dbReference type="EMBL" id="OSS52415.1"/>
    </source>
</evidence>
<dbReference type="STRING" id="105696.A0A1Y2M8H8"/>
<dbReference type="Gene3D" id="3.40.50.300">
    <property type="entry name" value="P-loop containing nucleotide triphosphate hydrolases"/>
    <property type="match status" value="1"/>
</dbReference>
<feature type="region of interest" description="Disordered" evidence="1">
    <location>
        <begin position="68"/>
        <end position="90"/>
    </location>
</feature>
<evidence type="ECO:0000256" key="1">
    <source>
        <dbReference type="SAM" id="MobiDB-lite"/>
    </source>
</evidence>
<protein>
    <recommendedName>
        <fullName evidence="2">AAA+ ATPase domain-containing protein</fullName>
    </recommendedName>
</protein>
<feature type="region of interest" description="Disordered" evidence="1">
    <location>
        <begin position="1"/>
        <end position="29"/>
    </location>
</feature>
<dbReference type="SMART" id="SM00382">
    <property type="entry name" value="AAA"/>
    <property type="match status" value="1"/>
</dbReference>
<dbReference type="Pfam" id="PF22942">
    <property type="entry name" value="DUF7025"/>
    <property type="match status" value="1"/>
</dbReference>
<name>A0A1Y2M8H8_EPING</name>
<evidence type="ECO:0000313" key="4">
    <source>
        <dbReference type="Proteomes" id="UP000193240"/>
    </source>
</evidence>
<dbReference type="InterPro" id="IPR054289">
    <property type="entry name" value="DUF7025"/>
</dbReference>
<dbReference type="PANTHER" id="PTHR46411:SF2">
    <property type="entry name" value="AAA+ ATPASE DOMAIN-CONTAINING PROTEIN"/>
    <property type="match status" value="1"/>
</dbReference>
<dbReference type="GO" id="GO:0005524">
    <property type="term" value="F:ATP binding"/>
    <property type="evidence" value="ECO:0007669"/>
    <property type="project" value="InterPro"/>
</dbReference>
<dbReference type="OMA" id="FVVFKEY"/>
<gene>
    <name evidence="3" type="ORF">B5807_02736</name>
</gene>
<feature type="domain" description="AAA+ ATPase" evidence="2">
    <location>
        <begin position="492"/>
        <end position="619"/>
    </location>
</feature>
<dbReference type="EMBL" id="KZ107839">
    <property type="protein sequence ID" value="OSS52415.1"/>
    <property type="molecule type" value="Genomic_DNA"/>
</dbReference>
<dbReference type="InParanoid" id="A0A1Y2M8H8"/>
<dbReference type="InterPro" id="IPR003593">
    <property type="entry name" value="AAA+_ATPase"/>
</dbReference>
<accession>A0A1Y2M8H8</accession>
<proteinExistence type="predicted"/>
<dbReference type="InterPro" id="IPR056599">
    <property type="entry name" value="AAA_lid_fung"/>
</dbReference>
<dbReference type="InterPro" id="IPR003959">
    <property type="entry name" value="ATPase_AAA_core"/>
</dbReference>
<dbReference type="SUPFAM" id="SSF52540">
    <property type="entry name" value="P-loop containing nucleoside triphosphate hydrolases"/>
    <property type="match status" value="1"/>
</dbReference>
<sequence length="732" mass="84686">MASSMEDSAQPSPRSPMHEQVTMSEKDPMTSYAIVHRVQCNESDHPNHEGHEAKMDFLDVPRLYADANQTSSLKGTKPSKGTESLKDANPLDNNEWYLEDNRDTHFVILNIYDCGQYHREITDQFVPLSLPFDVDGRVLDQIKPYLYVLKKDAREAIRKSQILIPSPELSRALNSIEAFHPLEMSDWSAGKSLAYPYPQLRHYKDLLEKTAKELMPEVRSYVTTLRSYLETDVSDEWNEADHMFEKGLVSKQHWTKLFRRNEPSVTLLDGEPRAFICKDSYYVSDDKLHLKCWSWEFDGHFFRQDFSVDIDWPDDSEVRRITDLSHYPLRFDTSDLADRLHNRGVTFWSCRQRKYINYSSSSQDLSGQAAQLRYMVDANTYKLLHLPELEAESSHSTRLDESTMHSEKQPDATRYPYFNLLLPPKIKGFGFHDKKWRDLLVRCIEDIHWNKTVFTDNLVLDEGKKELIQALVSVHLEGPTKTKADFLTGKGEGLLILLHGGPGTGKTLTAESVAELAERPLYRVTSGNIGTTPEEVEKHLESVLFIGTTWNCVIILDEAEVFLEERAKLDLQRNSLVSVFLRVLEYYDGILILTSNRIGTIDEAFKSRVQLFIHYPTLDRENRLRIWENFLALIGDDSDTSKFSEIRQRLHSLANNKLNGRQIRNAMNTAQKLAKFKNEPLGYRHLNHAIQNVLEFDKYITNLHDGQTDEEYAETHGIRYNNKKRKAEDDLD</sequence>
<reference evidence="3 4" key="1">
    <citation type="journal article" date="2017" name="Genome Announc.">
        <title>Genome sequence of the saprophytic ascomycete Epicoccum nigrum ICMP 19927 strain isolated from New Zealand.</title>
        <authorList>
            <person name="Fokin M."/>
            <person name="Fleetwood D."/>
            <person name="Weir B.S."/>
            <person name="Villas-Boas S.G."/>
        </authorList>
    </citation>
    <scope>NUCLEOTIDE SEQUENCE [LARGE SCALE GENOMIC DNA]</scope>
    <source>
        <strain evidence="3 4">ICMP 19927</strain>
    </source>
</reference>
<dbReference type="AlphaFoldDB" id="A0A1Y2M8H8"/>
<evidence type="ECO:0000259" key="2">
    <source>
        <dbReference type="SMART" id="SM00382"/>
    </source>
</evidence>
<dbReference type="GO" id="GO:0016887">
    <property type="term" value="F:ATP hydrolysis activity"/>
    <property type="evidence" value="ECO:0007669"/>
    <property type="project" value="InterPro"/>
</dbReference>
<dbReference type="PANTHER" id="PTHR46411">
    <property type="entry name" value="FAMILY ATPASE, PUTATIVE-RELATED"/>
    <property type="match status" value="1"/>
</dbReference>
<keyword evidence="4" id="KW-1185">Reference proteome</keyword>